<accession>A0A672KL49</accession>
<dbReference type="AlphaFoldDB" id="A0A672KL49"/>
<name>A0A672KL49_SINGR</name>
<evidence type="ECO:0000256" key="6">
    <source>
        <dbReference type="ARBA" id="ARBA00023125"/>
    </source>
</evidence>
<dbReference type="FunFam" id="3.90.520.10:FF:000002">
    <property type="entry name" value="Mothers against decapentaplegic homolog"/>
    <property type="match status" value="1"/>
</dbReference>
<evidence type="ECO:0000259" key="13">
    <source>
        <dbReference type="PROSITE" id="PS51076"/>
    </source>
</evidence>
<dbReference type="PROSITE" id="PS51076">
    <property type="entry name" value="MH2"/>
    <property type="match status" value="1"/>
</dbReference>
<keyword evidence="4" id="KW-0862">Zinc</keyword>
<evidence type="ECO:0000256" key="2">
    <source>
        <dbReference type="ARBA" id="ARBA00022490"/>
    </source>
</evidence>
<evidence type="ECO:0000256" key="11">
    <source>
        <dbReference type="SAM" id="MobiDB-lite"/>
    </source>
</evidence>
<evidence type="ECO:0000256" key="10">
    <source>
        <dbReference type="SAM" id="Coils"/>
    </source>
</evidence>
<evidence type="ECO:0000256" key="7">
    <source>
        <dbReference type="ARBA" id="ARBA00023163"/>
    </source>
</evidence>
<dbReference type="PROSITE" id="PS51075">
    <property type="entry name" value="MH1"/>
    <property type="match status" value="1"/>
</dbReference>
<dbReference type="CDD" id="cd10492">
    <property type="entry name" value="MH1_SMAD_4"/>
    <property type="match status" value="1"/>
</dbReference>
<dbReference type="PANTHER" id="PTHR13703:SF45">
    <property type="entry name" value="MOTHERS AGAINST DECAPENTAPLEGIC HOMOLOG"/>
    <property type="match status" value="1"/>
</dbReference>
<dbReference type="SMART" id="SM00523">
    <property type="entry name" value="DWA"/>
    <property type="match status" value="1"/>
</dbReference>
<keyword evidence="6" id="KW-0238">DNA-binding</keyword>
<keyword evidence="3" id="KW-0479">Metal-binding</keyword>
<keyword evidence="15" id="KW-1185">Reference proteome</keyword>
<dbReference type="InterPro" id="IPR013790">
    <property type="entry name" value="Dwarfin"/>
</dbReference>
<reference evidence="14" key="1">
    <citation type="submission" date="2025-08" db="UniProtKB">
        <authorList>
            <consortium name="Ensembl"/>
        </authorList>
    </citation>
    <scope>IDENTIFICATION</scope>
</reference>
<dbReference type="InterPro" id="IPR036578">
    <property type="entry name" value="SMAD_MH1_sf"/>
</dbReference>
<feature type="domain" description="MH1" evidence="12">
    <location>
        <begin position="15"/>
        <end position="139"/>
    </location>
</feature>
<evidence type="ECO:0000256" key="9">
    <source>
        <dbReference type="RuleBase" id="RU361195"/>
    </source>
</evidence>
<dbReference type="Proteomes" id="UP000472262">
    <property type="component" value="Unassembled WGS sequence"/>
</dbReference>
<dbReference type="GO" id="GO:0070411">
    <property type="term" value="F:I-SMAD binding"/>
    <property type="evidence" value="ECO:0007669"/>
    <property type="project" value="TreeGrafter"/>
</dbReference>
<dbReference type="GO" id="GO:0060395">
    <property type="term" value="P:SMAD protein signal transduction"/>
    <property type="evidence" value="ECO:0007669"/>
    <property type="project" value="TreeGrafter"/>
</dbReference>
<feature type="domain" description="MH2" evidence="13">
    <location>
        <begin position="226"/>
        <end position="438"/>
    </location>
</feature>
<evidence type="ECO:0000256" key="3">
    <source>
        <dbReference type="ARBA" id="ARBA00022723"/>
    </source>
</evidence>
<gene>
    <name evidence="14" type="primary">LOC107557579</name>
</gene>
<dbReference type="GO" id="GO:0009653">
    <property type="term" value="P:anatomical structure morphogenesis"/>
    <property type="evidence" value="ECO:0007669"/>
    <property type="project" value="TreeGrafter"/>
</dbReference>
<evidence type="ECO:0000256" key="1">
    <source>
        <dbReference type="ARBA" id="ARBA00005545"/>
    </source>
</evidence>
<comment type="subcellular location">
    <subcellularLocation>
        <location evidence="9">Cytoplasm</location>
    </subcellularLocation>
    <subcellularLocation>
        <location evidence="9">Nucleus</location>
    </subcellularLocation>
</comment>
<dbReference type="Gene3D" id="2.60.200.10">
    <property type="match status" value="2"/>
</dbReference>
<dbReference type="GO" id="GO:0000981">
    <property type="term" value="F:DNA-binding transcription factor activity, RNA polymerase II-specific"/>
    <property type="evidence" value="ECO:0007669"/>
    <property type="project" value="TreeGrafter"/>
</dbReference>
<evidence type="ECO:0000256" key="5">
    <source>
        <dbReference type="ARBA" id="ARBA00023015"/>
    </source>
</evidence>
<dbReference type="FunFam" id="2.60.200.10:FF:000002">
    <property type="entry name" value="Mothers against decapentaplegic homolog"/>
    <property type="match status" value="1"/>
</dbReference>
<dbReference type="Pfam" id="PF03165">
    <property type="entry name" value="MH1"/>
    <property type="match status" value="1"/>
</dbReference>
<protein>
    <recommendedName>
        <fullName evidence="9">Mothers against decapentaplegic homolog</fullName>
        <shortName evidence="9">MAD homolog</shortName>
        <shortName evidence="9">Mothers against DPP homolog</shortName>
    </recommendedName>
    <alternativeName>
        <fullName evidence="9">SMAD family member</fullName>
    </alternativeName>
</protein>
<dbReference type="SUPFAM" id="SSF56366">
    <property type="entry name" value="SMAD MH1 domain"/>
    <property type="match status" value="1"/>
</dbReference>
<dbReference type="GO" id="GO:0030509">
    <property type="term" value="P:BMP signaling pathway"/>
    <property type="evidence" value="ECO:0007669"/>
    <property type="project" value="TreeGrafter"/>
</dbReference>
<dbReference type="Ensembl" id="ENSSGRT00000011293.1">
    <property type="protein sequence ID" value="ENSSGRP00000010397.1"/>
    <property type="gene ID" value="ENSSGRG00000006892.1"/>
</dbReference>
<dbReference type="InterPro" id="IPR017855">
    <property type="entry name" value="SMAD-like_dom_sf"/>
</dbReference>
<dbReference type="InterPro" id="IPR008984">
    <property type="entry name" value="SMAD_FHA_dom_sf"/>
</dbReference>
<keyword evidence="2 9" id="KW-0963">Cytoplasm</keyword>
<evidence type="ECO:0000256" key="8">
    <source>
        <dbReference type="ARBA" id="ARBA00023242"/>
    </source>
</evidence>
<evidence type="ECO:0000259" key="12">
    <source>
        <dbReference type="PROSITE" id="PS51075"/>
    </source>
</evidence>
<dbReference type="Pfam" id="PF03166">
    <property type="entry name" value="MH2"/>
    <property type="match status" value="1"/>
</dbReference>
<organism evidence="14 15">
    <name type="scientific">Sinocyclocheilus grahami</name>
    <name type="common">Dianchi golden-line fish</name>
    <name type="synonym">Barbus grahami</name>
    <dbReference type="NCBI Taxonomy" id="75366"/>
    <lineage>
        <taxon>Eukaryota</taxon>
        <taxon>Metazoa</taxon>
        <taxon>Chordata</taxon>
        <taxon>Craniata</taxon>
        <taxon>Vertebrata</taxon>
        <taxon>Euteleostomi</taxon>
        <taxon>Actinopterygii</taxon>
        <taxon>Neopterygii</taxon>
        <taxon>Teleostei</taxon>
        <taxon>Ostariophysi</taxon>
        <taxon>Cypriniformes</taxon>
        <taxon>Cyprinidae</taxon>
        <taxon>Cyprininae</taxon>
        <taxon>Sinocyclocheilus</taxon>
    </lineage>
</organism>
<dbReference type="GO" id="GO:0000978">
    <property type="term" value="F:RNA polymerase II cis-regulatory region sequence-specific DNA binding"/>
    <property type="evidence" value="ECO:0007669"/>
    <property type="project" value="TreeGrafter"/>
</dbReference>
<dbReference type="GO" id="GO:0030154">
    <property type="term" value="P:cell differentiation"/>
    <property type="evidence" value="ECO:0007669"/>
    <property type="project" value="TreeGrafter"/>
</dbReference>
<evidence type="ECO:0000256" key="4">
    <source>
        <dbReference type="ARBA" id="ARBA00022833"/>
    </source>
</evidence>
<feature type="region of interest" description="Disordered" evidence="11">
    <location>
        <begin position="181"/>
        <end position="201"/>
    </location>
</feature>
<dbReference type="SUPFAM" id="SSF49879">
    <property type="entry name" value="SMAD/FHA domain"/>
    <property type="match status" value="1"/>
</dbReference>
<reference evidence="14" key="2">
    <citation type="submission" date="2025-09" db="UniProtKB">
        <authorList>
            <consortium name="Ensembl"/>
        </authorList>
    </citation>
    <scope>IDENTIFICATION</scope>
</reference>
<dbReference type="GO" id="GO:0005737">
    <property type="term" value="C:cytoplasm"/>
    <property type="evidence" value="ECO:0007669"/>
    <property type="project" value="UniProtKB-SubCell"/>
</dbReference>
<dbReference type="Gene3D" id="3.90.520.10">
    <property type="entry name" value="SMAD MH1 domain"/>
    <property type="match status" value="1"/>
</dbReference>
<keyword evidence="5 9" id="KW-0805">Transcription regulation</keyword>
<dbReference type="PANTHER" id="PTHR13703">
    <property type="entry name" value="SMAD"/>
    <property type="match status" value="1"/>
</dbReference>
<proteinExistence type="inferred from homology"/>
<feature type="coiled-coil region" evidence="10">
    <location>
        <begin position="34"/>
        <end position="61"/>
    </location>
</feature>
<dbReference type="InterPro" id="IPR013019">
    <property type="entry name" value="MAD_homology_MH1"/>
</dbReference>
<dbReference type="GO" id="GO:0046872">
    <property type="term" value="F:metal ion binding"/>
    <property type="evidence" value="ECO:0007669"/>
    <property type="project" value="UniProtKB-KW"/>
</dbReference>
<keyword evidence="10" id="KW-0175">Coiled coil</keyword>
<dbReference type="GO" id="GO:0071144">
    <property type="term" value="C:heteromeric SMAD protein complex"/>
    <property type="evidence" value="ECO:0007669"/>
    <property type="project" value="TreeGrafter"/>
</dbReference>
<evidence type="ECO:0000313" key="15">
    <source>
        <dbReference type="Proteomes" id="UP000472262"/>
    </source>
</evidence>
<sequence length="438" mass="47291">MSVSSTPTSNDACLSIVHSLMCHRQGGESESFSKRAIESLVKKLKEKKDELDSLITAITTNGAHPSKCVTIQRTLDGRLQVAGRKGFPHVIYTRLWRWPDLHKNELKHVKYCQFAFDLKCDSVCVNPYHYERVVSPSIDLSVLTLACVSVGPSVDPLVKDEFDGQPSHSAADGGHSIQTIQHTASSSAPPDAFNSPALLPPADSASSASTSAFTSMAAGPTTPDYWCSIAYFEMDIQVGETFKVPSNCPVVTVDGYVDPSGGDRFCLGQLSNVHRTEAIERARCGVAHSRIIPHVFTGNSASSSLLNIKGVRLRDVCVWCLQVFDLRQCHRQMQQQAATAQAAAAAQAAAVVGNIPGPGSVGGIAPAISLSAAAGIGVDDLRRLCILRMSFVKGWGPDYPRQSIKETPCWIEIHLHRALQLLDEVLHTMPVADPQPLD</sequence>
<dbReference type="SMART" id="SM00524">
    <property type="entry name" value="DWB"/>
    <property type="match status" value="1"/>
</dbReference>
<dbReference type="InterPro" id="IPR001132">
    <property type="entry name" value="SMAD_dom_Dwarfin-type"/>
</dbReference>
<dbReference type="CDD" id="cd10498">
    <property type="entry name" value="MH2_SMAD_4"/>
    <property type="match status" value="1"/>
</dbReference>
<comment type="similarity">
    <text evidence="1 9">Belongs to the dwarfin/SMAD family.</text>
</comment>
<evidence type="ECO:0000313" key="14">
    <source>
        <dbReference type="Ensembl" id="ENSSGRP00000010397.1"/>
    </source>
</evidence>
<dbReference type="InterPro" id="IPR003619">
    <property type="entry name" value="MAD_homology1_Dwarfin-type"/>
</dbReference>
<keyword evidence="7 9" id="KW-0804">Transcription</keyword>
<keyword evidence="8 9" id="KW-0539">Nucleus</keyword>